<dbReference type="RefSeq" id="WP_171679166.1">
    <property type="nucleotide sequence ID" value="NZ_BAAAGT010000022.1"/>
</dbReference>
<proteinExistence type="predicted"/>
<dbReference type="Proteomes" id="UP000534306">
    <property type="component" value="Unassembled WGS sequence"/>
</dbReference>
<organism evidence="3 4">
    <name type="scientific">Kribbella sandramycini</name>
    <dbReference type="NCBI Taxonomy" id="60450"/>
    <lineage>
        <taxon>Bacteria</taxon>
        <taxon>Bacillati</taxon>
        <taxon>Actinomycetota</taxon>
        <taxon>Actinomycetes</taxon>
        <taxon>Propionibacteriales</taxon>
        <taxon>Kribbellaceae</taxon>
        <taxon>Kribbella</taxon>
    </lineage>
</organism>
<evidence type="ECO:0000313" key="2">
    <source>
        <dbReference type="EMBL" id="MBB6564405.1"/>
    </source>
</evidence>
<dbReference type="AlphaFoldDB" id="A0A7Y4L9Q7"/>
<dbReference type="EMBL" id="JABJRC010000018">
    <property type="protein sequence ID" value="NOL45867.1"/>
    <property type="molecule type" value="Genomic_DNA"/>
</dbReference>
<protein>
    <recommendedName>
        <fullName evidence="6">PD-(D/E)XK nuclease superfamily protein</fullName>
    </recommendedName>
</protein>
<name>A0A7Y4L9Q7_9ACTN</name>
<dbReference type="Proteomes" id="UP000553957">
    <property type="component" value="Unassembled WGS sequence"/>
</dbReference>
<comment type="caution">
    <text evidence="3">The sequence shown here is derived from an EMBL/GenBank/DDBJ whole genome shotgun (WGS) entry which is preliminary data.</text>
</comment>
<accession>A0A7Y4L9Q7</accession>
<sequence length="361" mass="38915">MSDPFSTPQAELPRDRWGRPLITPPEGGEPIAYTRCTTFVGCLEDTYHLGLWQLRMAVLGMSRRKDLILAASAIDDPTDQYQKRKLNDIAKAAKDAAAGDAAANTGTAIHSLTERIDKGEGLGEFIPEEYLPDLKAYADITNGLEFLGIEGFCVRDDLRVGGTYDRILGFTEEFLDVYHTKHGDVLRYPGRDAEGRLVPNAGDPVQPGDAVIGDVKTGHVDLGAGKIAMQLGVYANSEDYDHSLGARSPLPGNPSKDWGVVIHLPAGTGTARLLWFDIRAGFEAASSLAVGVHAWRKRKDLTHAFASAQSNVKPGPTLVEQIAAAKSPDALRVLFSMNERTWTPGLTALAKARIAELAGGN</sequence>
<evidence type="ECO:0000313" key="3">
    <source>
        <dbReference type="EMBL" id="NOL45867.1"/>
    </source>
</evidence>
<keyword evidence="4" id="KW-1185">Reference proteome</keyword>
<evidence type="ECO:0000313" key="5">
    <source>
        <dbReference type="Proteomes" id="UP000553957"/>
    </source>
</evidence>
<dbReference type="EMBL" id="JACHKF010000001">
    <property type="protein sequence ID" value="MBB6564405.1"/>
    <property type="molecule type" value="Genomic_DNA"/>
</dbReference>
<evidence type="ECO:0008006" key="6">
    <source>
        <dbReference type="Google" id="ProtNLM"/>
    </source>
</evidence>
<evidence type="ECO:0000256" key="1">
    <source>
        <dbReference type="SAM" id="MobiDB-lite"/>
    </source>
</evidence>
<feature type="region of interest" description="Disordered" evidence="1">
    <location>
        <begin position="1"/>
        <end position="25"/>
    </location>
</feature>
<evidence type="ECO:0000313" key="4">
    <source>
        <dbReference type="Proteomes" id="UP000534306"/>
    </source>
</evidence>
<reference evidence="3 4" key="1">
    <citation type="submission" date="2020-05" db="EMBL/GenBank/DDBJ databases">
        <title>Genome sequence of Kribbella sandramycini ATCC 39419.</title>
        <authorList>
            <person name="Maclea K.S."/>
            <person name="Fair J.L."/>
        </authorList>
    </citation>
    <scope>NUCLEOTIDE SEQUENCE [LARGE SCALE GENOMIC DNA]</scope>
    <source>
        <strain evidence="3 4">ATCC 39419</strain>
    </source>
</reference>
<gene>
    <name evidence="2" type="ORF">HNR71_000042</name>
    <name evidence="3" type="ORF">HPO96_37045</name>
</gene>
<reference evidence="2 5" key="2">
    <citation type="submission" date="2020-08" db="EMBL/GenBank/DDBJ databases">
        <title>Sequencing the genomes of 1000 actinobacteria strains.</title>
        <authorList>
            <person name="Klenk H.-P."/>
        </authorList>
    </citation>
    <scope>NUCLEOTIDE SEQUENCE [LARGE SCALE GENOMIC DNA]</scope>
    <source>
        <strain evidence="2 5">DSM 15626</strain>
    </source>
</reference>